<accession>A0A6I6C9C9</accession>
<keyword evidence="2" id="KW-0479">Metal-binding</keyword>
<dbReference type="Pfam" id="PF00753">
    <property type="entry name" value="Lactamase_B"/>
    <property type="match status" value="1"/>
</dbReference>
<proteinExistence type="predicted"/>
<dbReference type="OrthoDB" id="9802248at2"/>
<evidence type="ECO:0000256" key="1">
    <source>
        <dbReference type="ARBA" id="ARBA00001947"/>
    </source>
</evidence>
<dbReference type="AlphaFoldDB" id="A0A6I6C9C9"/>
<protein>
    <submittedName>
        <fullName evidence="6">Hydroxyacylglutathione hydrolase</fullName>
    </submittedName>
</protein>
<dbReference type="GO" id="GO:0046872">
    <property type="term" value="F:metal ion binding"/>
    <property type="evidence" value="ECO:0007669"/>
    <property type="project" value="UniProtKB-KW"/>
</dbReference>
<keyword evidence="7" id="KW-1185">Reference proteome</keyword>
<dbReference type="SMART" id="SM00849">
    <property type="entry name" value="Lactamase_B"/>
    <property type="match status" value="1"/>
</dbReference>
<reference evidence="6 7" key="1">
    <citation type="submission" date="2019-11" db="EMBL/GenBank/DDBJ databases">
        <title>Complete genome sequence of Spiroplasma tabanidicola TAUS-1 (DSM 22603).</title>
        <authorList>
            <person name="Huang C.-T."/>
            <person name="Lin Y.-C."/>
            <person name="Kuo C.-H."/>
        </authorList>
    </citation>
    <scope>NUCLEOTIDE SEQUENCE [LARGE SCALE GENOMIC DNA]</scope>
    <source>
        <strain evidence="6 7">TAUS-1</strain>
    </source>
</reference>
<dbReference type="InterPro" id="IPR051453">
    <property type="entry name" value="MBL_Glyoxalase_II"/>
</dbReference>
<dbReference type="InterPro" id="IPR036866">
    <property type="entry name" value="RibonucZ/Hydroxyglut_hydro"/>
</dbReference>
<keyword evidence="3 6" id="KW-0378">Hydrolase</keyword>
<evidence type="ECO:0000256" key="2">
    <source>
        <dbReference type="ARBA" id="ARBA00022723"/>
    </source>
</evidence>
<evidence type="ECO:0000256" key="3">
    <source>
        <dbReference type="ARBA" id="ARBA00022801"/>
    </source>
</evidence>
<dbReference type="Gene3D" id="3.60.15.10">
    <property type="entry name" value="Ribonuclease Z/Hydroxyacylglutathione hydrolase-like"/>
    <property type="match status" value="1"/>
</dbReference>
<dbReference type="GO" id="GO:0016787">
    <property type="term" value="F:hydrolase activity"/>
    <property type="evidence" value="ECO:0007669"/>
    <property type="project" value="UniProtKB-KW"/>
</dbReference>
<dbReference type="InterPro" id="IPR001279">
    <property type="entry name" value="Metallo-B-lactamas"/>
</dbReference>
<organism evidence="6 7">
    <name type="scientific">Spiroplasma tabanidicola</name>
    <dbReference type="NCBI Taxonomy" id="324079"/>
    <lineage>
        <taxon>Bacteria</taxon>
        <taxon>Bacillati</taxon>
        <taxon>Mycoplasmatota</taxon>
        <taxon>Mollicutes</taxon>
        <taxon>Entomoplasmatales</taxon>
        <taxon>Spiroplasmataceae</taxon>
        <taxon>Spiroplasma</taxon>
    </lineage>
</organism>
<keyword evidence="4" id="KW-0862">Zinc</keyword>
<gene>
    <name evidence="6" type="primary">gloB</name>
    <name evidence="6" type="ORF">STABA_v1c07000</name>
</gene>
<dbReference type="KEGG" id="stab:STABA_v1c07000"/>
<evidence type="ECO:0000256" key="4">
    <source>
        <dbReference type="ARBA" id="ARBA00022833"/>
    </source>
</evidence>
<dbReference type="RefSeq" id="WP_156006640.1">
    <property type="nucleotide sequence ID" value="NZ_CP046276.1"/>
</dbReference>
<dbReference type="CDD" id="cd06262">
    <property type="entry name" value="metallo-hydrolase-like_MBL-fold"/>
    <property type="match status" value="1"/>
</dbReference>
<evidence type="ECO:0000313" key="6">
    <source>
        <dbReference type="EMBL" id="QGS52059.1"/>
    </source>
</evidence>
<dbReference type="PANTHER" id="PTHR46233">
    <property type="entry name" value="HYDROXYACYLGLUTATHIONE HYDROLASE GLOC"/>
    <property type="match status" value="1"/>
</dbReference>
<feature type="domain" description="Metallo-beta-lactamase" evidence="5">
    <location>
        <begin position="13"/>
        <end position="197"/>
    </location>
</feature>
<dbReference type="Proteomes" id="UP000424468">
    <property type="component" value="Chromosome"/>
</dbReference>
<comment type="cofactor">
    <cofactor evidence="1">
        <name>Zn(2+)</name>
        <dbReference type="ChEBI" id="CHEBI:29105"/>
    </cofactor>
</comment>
<dbReference type="SUPFAM" id="SSF56281">
    <property type="entry name" value="Metallo-hydrolase/oxidoreductase"/>
    <property type="match status" value="1"/>
</dbReference>
<dbReference type="EMBL" id="CP046276">
    <property type="protein sequence ID" value="QGS52059.1"/>
    <property type="molecule type" value="Genomic_DNA"/>
</dbReference>
<dbReference type="PANTHER" id="PTHR46233:SF3">
    <property type="entry name" value="HYDROXYACYLGLUTATHIONE HYDROLASE GLOC"/>
    <property type="match status" value="1"/>
</dbReference>
<evidence type="ECO:0000259" key="5">
    <source>
        <dbReference type="SMART" id="SM00849"/>
    </source>
</evidence>
<sequence>MEIKVFQNELFNNGNSYLLINDKKEAILIDLANKADEILEYIEKNNINLTTILITHGHFDHLVSIEKVLTKFNNLKLYIGKEDEVCLYDPEMNAGASRNNFWKLENKYKNTILIDKSISLNINDFNFDIYLMKGHTPGTVFYHLVDLNYMFCGDTLFKEKIGFHGKEMKRCNDDIFKKSIQFLYTNKFKDTTLFPGHHESNIKISEIKKINIIANEFIK</sequence>
<name>A0A6I6C9C9_9MOLU</name>
<evidence type="ECO:0000313" key="7">
    <source>
        <dbReference type="Proteomes" id="UP000424468"/>
    </source>
</evidence>